<feature type="transmembrane region" description="Helical" evidence="1">
    <location>
        <begin position="14"/>
        <end position="35"/>
    </location>
</feature>
<dbReference type="RefSeq" id="WP_354448075.1">
    <property type="nucleotide sequence ID" value="NZ_JBEPSH010000011.1"/>
</dbReference>
<evidence type="ECO:0008006" key="4">
    <source>
        <dbReference type="Google" id="ProtNLM"/>
    </source>
</evidence>
<keyword evidence="1" id="KW-0812">Transmembrane</keyword>
<protein>
    <recommendedName>
        <fullName evidence="4">Transmembrane protein</fullName>
    </recommendedName>
</protein>
<gene>
    <name evidence="2" type="ORF">ABIE13_004852</name>
</gene>
<proteinExistence type="predicted"/>
<evidence type="ECO:0000313" key="2">
    <source>
        <dbReference type="EMBL" id="MET4579715.1"/>
    </source>
</evidence>
<feature type="transmembrane region" description="Helical" evidence="1">
    <location>
        <begin position="78"/>
        <end position="96"/>
    </location>
</feature>
<accession>A0ABV2QF94</accession>
<feature type="transmembrane region" description="Helical" evidence="1">
    <location>
        <begin position="47"/>
        <end position="66"/>
    </location>
</feature>
<dbReference type="InterPro" id="IPR046730">
    <property type="entry name" value="DUF6622"/>
</dbReference>
<reference evidence="2 3" key="1">
    <citation type="submission" date="2024-06" db="EMBL/GenBank/DDBJ databases">
        <title>Sorghum-associated microbial communities from plants grown in Nebraska, USA.</title>
        <authorList>
            <person name="Schachtman D."/>
        </authorList>
    </citation>
    <scope>NUCLEOTIDE SEQUENCE [LARGE SCALE GENOMIC DNA]</scope>
    <source>
        <strain evidence="2 3">2709</strain>
    </source>
</reference>
<name>A0ABV2QF94_9BURK</name>
<evidence type="ECO:0000256" key="1">
    <source>
        <dbReference type="SAM" id="Phobius"/>
    </source>
</evidence>
<dbReference type="EMBL" id="JBEPSH010000011">
    <property type="protein sequence ID" value="MET4579715.1"/>
    <property type="molecule type" value="Genomic_DNA"/>
</dbReference>
<keyword evidence="3" id="KW-1185">Reference proteome</keyword>
<evidence type="ECO:0000313" key="3">
    <source>
        <dbReference type="Proteomes" id="UP001549320"/>
    </source>
</evidence>
<dbReference type="Proteomes" id="UP001549320">
    <property type="component" value="Unassembled WGS sequence"/>
</dbReference>
<sequence>MLLTDLLIAHPEEISTIIGHTPAWVGGLLAGLAWLGYSASRPRDVHIWRLALMPVAMGGLALWGVHSAFGAGGRLAEVLAVWAACYAGVIAASWNMKAPQGTTYRAATRSFHMPGSWIPLVLIMMVFLMKYVIGVQLSMEPALARHAGFEFTVAALYGALSGMFAARSLRVLRLANRPRSSLVNLA</sequence>
<keyword evidence="1" id="KW-0472">Membrane</keyword>
<dbReference type="Pfam" id="PF20327">
    <property type="entry name" value="DUF6622"/>
    <property type="match status" value="1"/>
</dbReference>
<feature type="transmembrane region" description="Helical" evidence="1">
    <location>
        <begin position="151"/>
        <end position="169"/>
    </location>
</feature>
<feature type="transmembrane region" description="Helical" evidence="1">
    <location>
        <begin position="117"/>
        <end position="139"/>
    </location>
</feature>
<organism evidence="2 3">
    <name type="scientific">Ottowia thiooxydans</name>
    <dbReference type="NCBI Taxonomy" id="219182"/>
    <lineage>
        <taxon>Bacteria</taxon>
        <taxon>Pseudomonadati</taxon>
        <taxon>Pseudomonadota</taxon>
        <taxon>Betaproteobacteria</taxon>
        <taxon>Burkholderiales</taxon>
        <taxon>Comamonadaceae</taxon>
        <taxon>Ottowia</taxon>
    </lineage>
</organism>
<keyword evidence="1" id="KW-1133">Transmembrane helix</keyword>
<comment type="caution">
    <text evidence="2">The sequence shown here is derived from an EMBL/GenBank/DDBJ whole genome shotgun (WGS) entry which is preliminary data.</text>
</comment>